<dbReference type="Proteomes" id="UP001597460">
    <property type="component" value="Unassembled WGS sequence"/>
</dbReference>
<reference evidence="3" key="1">
    <citation type="journal article" date="2019" name="Int. J. Syst. Evol. Microbiol.">
        <title>The Global Catalogue of Microorganisms (GCM) 10K type strain sequencing project: providing services to taxonomists for standard genome sequencing and annotation.</title>
        <authorList>
            <consortium name="The Broad Institute Genomics Platform"/>
            <consortium name="The Broad Institute Genome Sequencing Center for Infectious Disease"/>
            <person name="Wu L."/>
            <person name="Ma J."/>
        </authorList>
    </citation>
    <scope>NUCLEOTIDE SEQUENCE [LARGE SCALE GENOMIC DNA]</scope>
    <source>
        <strain evidence="3">KCTC 52042</strain>
    </source>
</reference>
<organism evidence="2 3">
    <name type="scientific">Gracilimonas halophila</name>
    <dbReference type="NCBI Taxonomy" id="1834464"/>
    <lineage>
        <taxon>Bacteria</taxon>
        <taxon>Pseudomonadati</taxon>
        <taxon>Balneolota</taxon>
        <taxon>Balneolia</taxon>
        <taxon>Balneolales</taxon>
        <taxon>Balneolaceae</taxon>
        <taxon>Gracilimonas</taxon>
    </lineage>
</organism>
<keyword evidence="3" id="KW-1185">Reference proteome</keyword>
<keyword evidence="1" id="KW-1133">Transmembrane helix</keyword>
<evidence type="ECO:0000313" key="3">
    <source>
        <dbReference type="Proteomes" id="UP001597460"/>
    </source>
</evidence>
<keyword evidence="1" id="KW-0472">Membrane</keyword>
<protein>
    <recommendedName>
        <fullName evidence="4">PH domain-containing protein</fullName>
    </recommendedName>
</protein>
<gene>
    <name evidence="2" type="ORF">ACFSVN_09475</name>
</gene>
<sequence length="163" mass="19223">MENEKVTLRLKSKWKWFIYITQFTALCLLVYLLVNLWAVTGFNSPESIFLNIFFGVSIFGNIYFMIYASKHKVHFYSDRLTKAGVFTKRTRKYKDLSEVWLSTKLWDMKSPVAIISDFGTLVFDYRYENQEDVAEFLTKMKSIPSLPKLYFDSKSLNAQKDNT</sequence>
<feature type="transmembrane region" description="Helical" evidence="1">
    <location>
        <begin position="48"/>
        <end position="69"/>
    </location>
</feature>
<evidence type="ECO:0000256" key="1">
    <source>
        <dbReference type="SAM" id="Phobius"/>
    </source>
</evidence>
<name>A0ABW5JJQ0_9BACT</name>
<comment type="caution">
    <text evidence="2">The sequence shown here is derived from an EMBL/GenBank/DDBJ whole genome shotgun (WGS) entry which is preliminary data.</text>
</comment>
<dbReference type="RefSeq" id="WP_390301513.1">
    <property type="nucleotide sequence ID" value="NZ_JBHULI010000024.1"/>
</dbReference>
<feature type="transmembrane region" description="Helical" evidence="1">
    <location>
        <begin position="16"/>
        <end position="36"/>
    </location>
</feature>
<accession>A0ABW5JJQ0</accession>
<evidence type="ECO:0000313" key="2">
    <source>
        <dbReference type="EMBL" id="MFD2532673.1"/>
    </source>
</evidence>
<keyword evidence="1" id="KW-0812">Transmembrane</keyword>
<proteinExistence type="predicted"/>
<evidence type="ECO:0008006" key="4">
    <source>
        <dbReference type="Google" id="ProtNLM"/>
    </source>
</evidence>
<dbReference type="EMBL" id="JBHULI010000024">
    <property type="protein sequence ID" value="MFD2532673.1"/>
    <property type="molecule type" value="Genomic_DNA"/>
</dbReference>